<gene>
    <name evidence="2" type="primary">LOC140036336</name>
</gene>
<evidence type="ECO:0000313" key="2">
    <source>
        <dbReference type="RefSeq" id="XP_071933803.1"/>
    </source>
</evidence>
<keyword evidence="1" id="KW-1185">Reference proteome</keyword>
<dbReference type="RefSeq" id="XP_071933803.1">
    <property type="nucleotide sequence ID" value="XM_072077702.1"/>
</dbReference>
<dbReference type="SUPFAM" id="SSF56219">
    <property type="entry name" value="DNase I-like"/>
    <property type="match status" value="1"/>
</dbReference>
<accession>A0ABM4WPT7</accession>
<dbReference type="Proteomes" id="UP001652660">
    <property type="component" value="Chromosome 2e"/>
</dbReference>
<name>A0ABM4WPT7_COFAR</name>
<proteinExistence type="predicted"/>
<dbReference type="PANTHER" id="PTHR33710:SF13">
    <property type="entry name" value="ENDONUCLEASE_EXONUCLEASE_PHOSPHATASE FAMILY PROTEIN"/>
    <property type="match status" value="1"/>
</dbReference>
<evidence type="ECO:0000313" key="1">
    <source>
        <dbReference type="Proteomes" id="UP001652660"/>
    </source>
</evidence>
<evidence type="ECO:0008006" key="3">
    <source>
        <dbReference type="Google" id="ProtNLM"/>
    </source>
</evidence>
<protein>
    <recommendedName>
        <fullName evidence="3">Endonuclease/exonuclease/phosphatase domain-containing protein</fullName>
    </recommendedName>
</protein>
<organism evidence="1 2">
    <name type="scientific">Coffea arabica</name>
    <name type="common">Arabian coffee</name>
    <dbReference type="NCBI Taxonomy" id="13443"/>
    <lineage>
        <taxon>Eukaryota</taxon>
        <taxon>Viridiplantae</taxon>
        <taxon>Streptophyta</taxon>
        <taxon>Embryophyta</taxon>
        <taxon>Tracheophyta</taxon>
        <taxon>Spermatophyta</taxon>
        <taxon>Magnoliopsida</taxon>
        <taxon>eudicotyledons</taxon>
        <taxon>Gunneridae</taxon>
        <taxon>Pentapetalae</taxon>
        <taxon>asterids</taxon>
        <taxon>lamiids</taxon>
        <taxon>Gentianales</taxon>
        <taxon>Rubiaceae</taxon>
        <taxon>Ixoroideae</taxon>
        <taxon>Gardenieae complex</taxon>
        <taxon>Bertiereae - Coffeeae clade</taxon>
        <taxon>Coffeeae</taxon>
        <taxon>Coffea</taxon>
    </lineage>
</organism>
<dbReference type="PANTHER" id="PTHR33710">
    <property type="entry name" value="BNAC02G09200D PROTEIN"/>
    <property type="match status" value="1"/>
</dbReference>
<dbReference type="Gene3D" id="3.60.10.10">
    <property type="entry name" value="Endonuclease/exonuclease/phosphatase"/>
    <property type="match status" value="1"/>
</dbReference>
<reference evidence="2" key="1">
    <citation type="submission" date="2025-08" db="UniProtKB">
        <authorList>
            <consortium name="RefSeq"/>
        </authorList>
    </citation>
    <scope>IDENTIFICATION</scope>
    <source>
        <tissue evidence="2">Leaves</tissue>
    </source>
</reference>
<dbReference type="InterPro" id="IPR036691">
    <property type="entry name" value="Endo/exonu/phosph_ase_sf"/>
</dbReference>
<dbReference type="GeneID" id="140036336"/>
<sequence length="144" mass="16094">MLSRWLDHTAVAGRGDFNIISTLAEYTGRAAQDLGAISDFNGAISGCHLQELPYSESAYTWSGVRAGTRIWKRLDRVLINQHWLEFLPNTSVQHLNRAASDHSPLLVSLRSADASIPKPFKFQSFWVPNPELLSTVQSSWDLPT</sequence>